<sequence>MKVEAMRKSFSRSLAAAFLAAVVSAVGVVAAPAAAQAHPGWATCLELSNGHLCARGVDNGQSTDIMYDKTGGSEITARFYLVWKVNGSRVYDNGSWMLYRGVRSFVFSGARFVDYRRCMEVQGQGSFCV</sequence>
<evidence type="ECO:0000313" key="3">
    <source>
        <dbReference type="Proteomes" id="UP001183643"/>
    </source>
</evidence>
<dbReference type="AlphaFoldDB" id="A0AAE3YPC6"/>
<feature type="chain" id="PRO_5042120335" evidence="1">
    <location>
        <begin position="31"/>
        <end position="129"/>
    </location>
</feature>
<keyword evidence="3" id="KW-1185">Reference proteome</keyword>
<dbReference type="Proteomes" id="UP001183643">
    <property type="component" value="Unassembled WGS sequence"/>
</dbReference>
<feature type="signal peptide" evidence="1">
    <location>
        <begin position="1"/>
        <end position="30"/>
    </location>
</feature>
<keyword evidence="1" id="KW-0732">Signal</keyword>
<dbReference type="EMBL" id="JAVDYB010000001">
    <property type="protein sequence ID" value="MDR7277205.1"/>
    <property type="molecule type" value="Genomic_DNA"/>
</dbReference>
<comment type="caution">
    <text evidence="2">The sequence shown here is derived from an EMBL/GenBank/DDBJ whole genome shotgun (WGS) entry which is preliminary data.</text>
</comment>
<proteinExistence type="predicted"/>
<accession>A0AAE3YPC6</accession>
<dbReference type="RefSeq" id="WP_310369404.1">
    <property type="nucleotide sequence ID" value="NZ_JAVDYB010000001.1"/>
</dbReference>
<name>A0AAE3YPC6_9ACTN</name>
<protein>
    <submittedName>
        <fullName evidence="2">Uncharacterized protein</fullName>
    </submittedName>
</protein>
<evidence type="ECO:0000313" key="2">
    <source>
        <dbReference type="EMBL" id="MDR7277205.1"/>
    </source>
</evidence>
<organism evidence="2 3">
    <name type="scientific">Catenuloplanes atrovinosus</name>
    <dbReference type="NCBI Taxonomy" id="137266"/>
    <lineage>
        <taxon>Bacteria</taxon>
        <taxon>Bacillati</taxon>
        <taxon>Actinomycetota</taxon>
        <taxon>Actinomycetes</taxon>
        <taxon>Micromonosporales</taxon>
        <taxon>Micromonosporaceae</taxon>
        <taxon>Catenuloplanes</taxon>
    </lineage>
</organism>
<gene>
    <name evidence="2" type="ORF">J2S41_003983</name>
</gene>
<evidence type="ECO:0000256" key="1">
    <source>
        <dbReference type="SAM" id="SignalP"/>
    </source>
</evidence>
<reference evidence="2" key="1">
    <citation type="submission" date="2023-07" db="EMBL/GenBank/DDBJ databases">
        <title>Sequencing the genomes of 1000 actinobacteria strains.</title>
        <authorList>
            <person name="Klenk H.-P."/>
        </authorList>
    </citation>
    <scope>NUCLEOTIDE SEQUENCE</scope>
    <source>
        <strain evidence="2">DSM 44707</strain>
    </source>
</reference>